<organism evidence="3 4">
    <name type="scientific">Sphaeramia orbicularis</name>
    <name type="common">orbiculate cardinalfish</name>
    <dbReference type="NCBI Taxonomy" id="375764"/>
    <lineage>
        <taxon>Eukaryota</taxon>
        <taxon>Metazoa</taxon>
        <taxon>Chordata</taxon>
        <taxon>Craniata</taxon>
        <taxon>Vertebrata</taxon>
        <taxon>Euteleostomi</taxon>
        <taxon>Actinopterygii</taxon>
        <taxon>Neopterygii</taxon>
        <taxon>Teleostei</taxon>
        <taxon>Neoteleostei</taxon>
        <taxon>Acanthomorphata</taxon>
        <taxon>Gobiaria</taxon>
        <taxon>Kurtiformes</taxon>
        <taxon>Apogonoidei</taxon>
        <taxon>Apogonidae</taxon>
        <taxon>Apogoninae</taxon>
        <taxon>Sphaeramia</taxon>
    </lineage>
</organism>
<keyword evidence="4" id="KW-1185">Reference proteome</keyword>
<dbReference type="AlphaFoldDB" id="A0A673C1M7"/>
<accession>A0A673C1M7</accession>
<evidence type="ECO:0000256" key="1">
    <source>
        <dbReference type="ARBA" id="ARBA00022614"/>
    </source>
</evidence>
<dbReference type="Proteomes" id="UP000472271">
    <property type="component" value="Chromosome 13"/>
</dbReference>
<evidence type="ECO:0000256" key="2">
    <source>
        <dbReference type="ARBA" id="ARBA00022737"/>
    </source>
</evidence>
<protein>
    <submittedName>
        <fullName evidence="3">Uncharacterized protein</fullName>
    </submittedName>
</protein>
<keyword evidence="1" id="KW-0433">Leucine-rich repeat</keyword>
<evidence type="ECO:0000313" key="3">
    <source>
        <dbReference type="Ensembl" id="ENSSORP00005047910.1"/>
    </source>
</evidence>
<dbReference type="InterPro" id="IPR032675">
    <property type="entry name" value="LRR_dom_sf"/>
</dbReference>
<reference evidence="3" key="3">
    <citation type="submission" date="2025-09" db="UniProtKB">
        <authorList>
            <consortium name="Ensembl"/>
        </authorList>
    </citation>
    <scope>IDENTIFICATION</scope>
</reference>
<dbReference type="SUPFAM" id="SSF52047">
    <property type="entry name" value="RNI-like"/>
    <property type="match status" value="1"/>
</dbReference>
<dbReference type="InterPro" id="IPR051261">
    <property type="entry name" value="NLR"/>
</dbReference>
<keyword evidence="2" id="KW-0677">Repeat</keyword>
<reference evidence="3" key="2">
    <citation type="submission" date="2025-08" db="UniProtKB">
        <authorList>
            <consortium name="Ensembl"/>
        </authorList>
    </citation>
    <scope>IDENTIFICATION</scope>
</reference>
<dbReference type="Gene3D" id="3.80.10.10">
    <property type="entry name" value="Ribonuclease Inhibitor"/>
    <property type="match status" value="1"/>
</dbReference>
<name>A0A673C1M7_9TELE</name>
<dbReference type="InParanoid" id="A0A673C1M7"/>
<evidence type="ECO:0000313" key="4">
    <source>
        <dbReference type="Proteomes" id="UP000472271"/>
    </source>
</evidence>
<dbReference type="SMART" id="SM00368">
    <property type="entry name" value="LRR_RI"/>
    <property type="match status" value="3"/>
</dbReference>
<dbReference type="PANTHER" id="PTHR24106">
    <property type="entry name" value="NACHT, LRR AND CARD DOMAINS-CONTAINING"/>
    <property type="match status" value="1"/>
</dbReference>
<sequence length="180" mass="20145">MSDLDFPLKLLRRRMLGNWRTQREPMQTGGEHAQLTRKLWKCSLSEISCSSLASALKSNPFHLLTLSLGGNSLQDSSVKELCGFLQSPHCKLQGLWMRRCSLSQISCSSLASALKSNPSHLIKLNLGENELKDSGVKELCDVLQSPHCKLRMASIMLSYRCKKFSVNPLKCSSFLHGHKI</sequence>
<dbReference type="Pfam" id="PF13516">
    <property type="entry name" value="LRR_6"/>
    <property type="match status" value="2"/>
</dbReference>
<reference evidence="3" key="1">
    <citation type="submission" date="2019-06" db="EMBL/GenBank/DDBJ databases">
        <authorList>
            <consortium name="Wellcome Sanger Institute Data Sharing"/>
        </authorList>
    </citation>
    <scope>NUCLEOTIDE SEQUENCE [LARGE SCALE GENOMIC DNA]</scope>
</reference>
<proteinExistence type="predicted"/>
<dbReference type="InterPro" id="IPR001611">
    <property type="entry name" value="Leu-rich_rpt"/>
</dbReference>
<dbReference type="Ensembl" id="ENSSORT00005049095.1">
    <property type="protein sequence ID" value="ENSSORP00005047910.1"/>
    <property type="gene ID" value="ENSSORG00005021875.1"/>
</dbReference>